<evidence type="ECO:0000313" key="8">
    <source>
        <dbReference type="Proteomes" id="UP000245649"/>
    </source>
</evidence>
<dbReference type="AlphaFoldDB" id="A0AAI8NIK8"/>
<comment type="similarity">
    <text evidence="2">Belongs to the bacterial solute-binding protein 1 family.</text>
</comment>
<feature type="chain" id="PRO_5042521104" evidence="5">
    <location>
        <begin position="26"/>
        <end position="414"/>
    </location>
</feature>
<dbReference type="RefSeq" id="WP_109547172.1">
    <property type="nucleotide sequence ID" value="NZ_CABMNN010000001.1"/>
</dbReference>
<dbReference type="InterPro" id="IPR050490">
    <property type="entry name" value="Bact_solute-bd_prot1"/>
</dbReference>
<dbReference type="EMBL" id="CP029443">
    <property type="protein sequence ID" value="AWL58653.1"/>
    <property type="molecule type" value="Genomic_DNA"/>
</dbReference>
<evidence type="ECO:0000256" key="1">
    <source>
        <dbReference type="ARBA" id="ARBA00004418"/>
    </source>
</evidence>
<evidence type="ECO:0000256" key="5">
    <source>
        <dbReference type="SAM" id="SignalP"/>
    </source>
</evidence>
<dbReference type="Proteomes" id="UP000245649">
    <property type="component" value="Chromosome"/>
</dbReference>
<evidence type="ECO:0000256" key="2">
    <source>
        <dbReference type="ARBA" id="ARBA00008520"/>
    </source>
</evidence>
<sequence>MKYHSALRVNACLLAMLVISGSVSAATQINALFMTQAAYSENDIRAMTSDFEKQHPDVKVNLEFVPYEALHDKIVAARGAGGNGYDVVLFDAIWPAEFSRFDLLQDVSSRIAADEREKIFPGAMNTVVYQGKTLGMPWILDTKYLYYNKAMLDKAGIKTPPASWQQVMDDAKVLKDKGIVKYPLVWSWSQAEALVCDYTTLVSGFGGSFYQNGKLDFSTPASLKAVTLMKTSLDQGLSNPASREYLEEDVRKAFSNGDAAFALNWTYMYNMANDPKQSKVAGDVGIVPAPGDTPDKPGAVNGSMGLGIAKASQHPEEAWQYIHYLTSQPVQDKYAKLSLPVWKASYQDPAVAKGQESLIAAADKSLNVMLSRPETADYSRLSNTLQQQLQSVLQGKATPDVALKVVDTSAARLR</sequence>
<reference evidence="8 9" key="1">
    <citation type="submission" date="2018-05" db="EMBL/GenBank/DDBJ databases">
        <title>Klebsiella quasipneumonaiae provides a window into carbapenemase gene transfer, plasmid rearrangements and nosocomial acquisition from the hospital environment.</title>
        <authorList>
            <person name="Mathers A.J."/>
            <person name="Vegesana K."/>
            <person name="Stoesser N."/>
            <person name="Crook D."/>
            <person name="Vaughan A."/>
            <person name="Barry K."/>
            <person name="Parikh H."/>
            <person name="Sebra R."/>
            <person name="Kotay S."/>
            <person name="Walker A.S."/>
            <person name="Sheppard A.E."/>
        </authorList>
    </citation>
    <scope>NUCLEOTIDE SEQUENCE [LARGE SCALE GENOMIC DNA]</scope>
    <source>
        <strain evidence="6 9">CAV1947</strain>
        <strain evidence="7 8">CAV2018</strain>
    </source>
</reference>
<evidence type="ECO:0000313" key="6">
    <source>
        <dbReference type="EMBL" id="AWL58653.1"/>
    </source>
</evidence>
<dbReference type="Gene3D" id="3.40.190.10">
    <property type="entry name" value="Periplasmic binding protein-like II"/>
    <property type="match status" value="2"/>
</dbReference>
<evidence type="ECO:0000256" key="3">
    <source>
        <dbReference type="ARBA" id="ARBA00022448"/>
    </source>
</evidence>
<keyword evidence="3" id="KW-0813">Transport</keyword>
<dbReference type="Proteomes" id="UP000245760">
    <property type="component" value="Chromosome"/>
</dbReference>
<evidence type="ECO:0000256" key="4">
    <source>
        <dbReference type="ARBA" id="ARBA00022729"/>
    </source>
</evidence>
<evidence type="ECO:0000313" key="7">
    <source>
        <dbReference type="EMBL" id="AWL61955.1"/>
    </source>
</evidence>
<accession>A0AAI8NIK8</accession>
<dbReference type="GO" id="GO:0030288">
    <property type="term" value="C:outer membrane-bounded periplasmic space"/>
    <property type="evidence" value="ECO:0007669"/>
    <property type="project" value="UniProtKB-ARBA"/>
</dbReference>
<feature type="signal peptide" evidence="5">
    <location>
        <begin position="1"/>
        <end position="25"/>
    </location>
</feature>
<protein>
    <submittedName>
        <fullName evidence="7">ABC transporter substrate-binding protein</fullName>
    </submittedName>
</protein>
<keyword evidence="9" id="KW-1185">Reference proteome</keyword>
<dbReference type="SUPFAM" id="SSF53850">
    <property type="entry name" value="Periplasmic binding protein-like II"/>
    <property type="match status" value="1"/>
</dbReference>
<dbReference type="PANTHER" id="PTHR43649">
    <property type="entry name" value="ARABINOSE-BINDING PROTEIN-RELATED"/>
    <property type="match status" value="1"/>
</dbReference>
<dbReference type="InterPro" id="IPR006059">
    <property type="entry name" value="SBP"/>
</dbReference>
<dbReference type="PANTHER" id="PTHR43649:SF34">
    <property type="entry name" value="ABC TRANSPORTER PERIPLASMIC-BINDING PROTEIN YCJN-RELATED"/>
    <property type="match status" value="1"/>
</dbReference>
<dbReference type="EMBL" id="CP029432">
    <property type="protein sequence ID" value="AWL61955.1"/>
    <property type="molecule type" value="Genomic_DNA"/>
</dbReference>
<proteinExistence type="inferred from homology"/>
<organism evidence="7 8">
    <name type="scientific">Klebsiella quasipneumoniae</name>
    <dbReference type="NCBI Taxonomy" id="1463165"/>
    <lineage>
        <taxon>Bacteria</taxon>
        <taxon>Pseudomonadati</taxon>
        <taxon>Pseudomonadota</taxon>
        <taxon>Gammaproteobacteria</taxon>
        <taxon>Enterobacterales</taxon>
        <taxon>Enterobacteriaceae</taxon>
        <taxon>Klebsiella/Raoultella group</taxon>
        <taxon>Klebsiella</taxon>
        <taxon>Klebsiella pneumoniae complex</taxon>
    </lineage>
</organism>
<comment type="subcellular location">
    <subcellularLocation>
        <location evidence="1">Periplasm</location>
    </subcellularLocation>
</comment>
<evidence type="ECO:0000313" key="9">
    <source>
        <dbReference type="Proteomes" id="UP000245760"/>
    </source>
</evidence>
<gene>
    <name evidence="7" type="ORF">DKC00_09315</name>
    <name evidence="6" type="ORF">DKC11_23855</name>
</gene>
<keyword evidence="4 5" id="KW-0732">Signal</keyword>
<name>A0AAI8NIK8_9ENTR</name>
<dbReference type="Pfam" id="PF01547">
    <property type="entry name" value="SBP_bac_1"/>
    <property type="match status" value="1"/>
</dbReference>